<dbReference type="Pfam" id="PF00072">
    <property type="entry name" value="Response_reg"/>
    <property type="match status" value="1"/>
</dbReference>
<gene>
    <name evidence="8" type="ORF">J8380_09375</name>
</gene>
<dbReference type="InterPro" id="IPR036097">
    <property type="entry name" value="HisK_dim/P_sf"/>
</dbReference>
<dbReference type="InterPro" id="IPR003594">
    <property type="entry name" value="HATPase_dom"/>
</dbReference>
<feature type="domain" description="Response regulatory" evidence="7">
    <location>
        <begin position="490"/>
        <end position="606"/>
    </location>
</feature>
<dbReference type="SMART" id="SM00448">
    <property type="entry name" value="REC"/>
    <property type="match status" value="1"/>
</dbReference>
<dbReference type="InterPro" id="IPR004358">
    <property type="entry name" value="Sig_transdc_His_kin-like_C"/>
</dbReference>
<feature type="domain" description="Histidine kinase" evidence="6">
    <location>
        <begin position="240"/>
        <end position="463"/>
    </location>
</feature>
<dbReference type="CDD" id="cd17546">
    <property type="entry name" value="REC_hyHK_CKI1_RcsC-like"/>
    <property type="match status" value="1"/>
</dbReference>
<dbReference type="SMART" id="SM00387">
    <property type="entry name" value="HATPase_c"/>
    <property type="match status" value="1"/>
</dbReference>
<dbReference type="SMART" id="SM00388">
    <property type="entry name" value="HisKA"/>
    <property type="match status" value="1"/>
</dbReference>
<dbReference type="PRINTS" id="PR00344">
    <property type="entry name" value="BCTRLSENSOR"/>
</dbReference>
<reference evidence="8 9" key="1">
    <citation type="submission" date="2021-04" db="EMBL/GenBank/DDBJ databases">
        <title>Genomics, taxonomy and metabolism of representatives of sulfur bacteria of the genus Thiothrix: Thiothrix fructosivorans QT, Thiothrix unzii A1T and three new species, Thiothrix subterranea sp. nov., Thiothrix litoralis sp. nov. and 'Candidatus Thiothrix anitrata' sp. nov.</title>
        <authorList>
            <person name="Ravin N.V."/>
            <person name="Smolyakov D."/>
            <person name="Rudenko T.S."/>
            <person name="Mardanov A.V."/>
            <person name="Beletsky A.V."/>
            <person name="Markov N.D."/>
            <person name="Fomenkov A.I."/>
            <person name="Roberts R.J."/>
            <person name="Karnachuk O.V."/>
            <person name="Novikov A."/>
            <person name="Grabovich M.Y."/>
        </authorList>
    </citation>
    <scope>NUCLEOTIDE SEQUENCE [LARGE SCALE GENOMIC DNA]</scope>
    <source>
        <strain evidence="8 9">A52</strain>
    </source>
</reference>
<comment type="catalytic activity">
    <reaction evidence="1">
        <text>ATP + protein L-histidine = ADP + protein N-phospho-L-histidine.</text>
        <dbReference type="EC" id="2.7.13.3"/>
    </reaction>
</comment>
<evidence type="ECO:0000256" key="2">
    <source>
        <dbReference type="ARBA" id="ARBA00012438"/>
    </source>
</evidence>
<dbReference type="Proteomes" id="UP000672027">
    <property type="component" value="Chromosome"/>
</dbReference>
<keyword evidence="3 5" id="KW-0597">Phosphoprotein</keyword>
<dbReference type="SUPFAM" id="SSF55874">
    <property type="entry name" value="ATPase domain of HSP90 chaperone/DNA topoisomerase II/histidine kinase"/>
    <property type="match status" value="1"/>
</dbReference>
<evidence type="ECO:0000259" key="7">
    <source>
        <dbReference type="PROSITE" id="PS50110"/>
    </source>
</evidence>
<dbReference type="InterPro" id="IPR036890">
    <property type="entry name" value="HATPase_C_sf"/>
</dbReference>
<dbReference type="InterPro" id="IPR001789">
    <property type="entry name" value="Sig_transdc_resp-reg_receiver"/>
</dbReference>
<dbReference type="InterPro" id="IPR005467">
    <property type="entry name" value="His_kinase_dom"/>
</dbReference>
<dbReference type="Pfam" id="PF02518">
    <property type="entry name" value="HATPase_c"/>
    <property type="match status" value="1"/>
</dbReference>
<proteinExistence type="predicted"/>
<dbReference type="SUPFAM" id="SSF52172">
    <property type="entry name" value="CheY-like"/>
    <property type="match status" value="1"/>
</dbReference>
<dbReference type="EC" id="2.7.13.3" evidence="2"/>
<evidence type="ECO:0000313" key="9">
    <source>
        <dbReference type="Proteomes" id="UP000672027"/>
    </source>
</evidence>
<dbReference type="PROSITE" id="PS50109">
    <property type="entry name" value="HIS_KIN"/>
    <property type="match status" value="1"/>
</dbReference>
<protein>
    <recommendedName>
        <fullName evidence="2">histidine kinase</fullName>
        <ecNumber evidence="2">2.7.13.3</ecNumber>
    </recommendedName>
</protein>
<evidence type="ECO:0000313" key="8">
    <source>
        <dbReference type="EMBL" id="QTR48522.1"/>
    </source>
</evidence>
<feature type="modified residue" description="4-aspartylphosphate" evidence="5">
    <location>
        <position position="539"/>
    </location>
</feature>
<dbReference type="InterPro" id="IPR003661">
    <property type="entry name" value="HisK_dim/P_dom"/>
</dbReference>
<dbReference type="InterPro" id="IPR011006">
    <property type="entry name" value="CheY-like_superfamily"/>
</dbReference>
<keyword evidence="4" id="KW-0902">Two-component regulatory system</keyword>
<name>A0ABX7WZD1_9GAMM</name>
<dbReference type="Pfam" id="PF00512">
    <property type="entry name" value="HisKA"/>
    <property type="match status" value="1"/>
</dbReference>
<keyword evidence="9" id="KW-1185">Reference proteome</keyword>
<organism evidence="8 9">
    <name type="scientific">Candidatus Thiothrix anitrata</name>
    <dbReference type="NCBI Taxonomy" id="2823902"/>
    <lineage>
        <taxon>Bacteria</taxon>
        <taxon>Pseudomonadati</taxon>
        <taxon>Pseudomonadota</taxon>
        <taxon>Gammaproteobacteria</taxon>
        <taxon>Thiotrichales</taxon>
        <taxon>Thiotrichaceae</taxon>
        <taxon>Thiothrix</taxon>
    </lineage>
</organism>
<dbReference type="RefSeq" id="WP_210225416.1">
    <property type="nucleotide sequence ID" value="NZ_CP072800.1"/>
</dbReference>
<dbReference type="Gene3D" id="1.10.287.130">
    <property type="match status" value="1"/>
</dbReference>
<dbReference type="PANTHER" id="PTHR45339:SF1">
    <property type="entry name" value="HYBRID SIGNAL TRANSDUCTION HISTIDINE KINASE J"/>
    <property type="match status" value="1"/>
</dbReference>
<evidence type="ECO:0000259" key="6">
    <source>
        <dbReference type="PROSITE" id="PS50109"/>
    </source>
</evidence>
<sequence length="613" mass="67616">MVSEQEYLELKRKYEALRRKSSFSLVEQKLIDTGYRLERELGRFEAIYNYSQQLLKQADMTQFAEIAAEAIVDMFELETGVVWLFTAAGNLSPQPVAFSTSLDETVDWELFAAWLSEHGFSAAGSPPKKTLVYENQADLLPFGIYLLLINPLSDPHNQLKGLVLSMVSVQNHRLYDTPVKELTGSFTVFCQLIGTLLQNRDSREIIQQQITSLQQSEAELLQAKDVAEAASLAKSNFLANMSHEIRTPMNGIMGMAQLVLQTDLSPTQRDYLEKVHRSAKNLLGILNDILDVSKIESGKLNLESTGFCLQELFDNLAALLEPSASGKGQTLTLHIDSSLFSTNLIGDPLRLRQILLNLGNNGVKFTNSGGEVSLAVTLAERRAESVLLHFYVKDNGIGLTAEQQARLFQPFSQADDSTTRKYGGTGLGLAISKQLVEMMNGNIWIESELGTGSTFHFTVEVQEQKNTGVAVQPDTPNSLAEIIARLQGARILVVEDNEINQEIAIALLEMSGLIVEAANNGQEALDRLASSEFDGVLMDCQMPVMDGYEATRQIRQQAKFKHLPIIALTANAMEGDKEKVIEVGMNDHIAKPIDLNIMLATMGQWIRGDSGGG</sequence>
<dbReference type="PANTHER" id="PTHR45339">
    <property type="entry name" value="HYBRID SIGNAL TRANSDUCTION HISTIDINE KINASE J"/>
    <property type="match status" value="1"/>
</dbReference>
<evidence type="ECO:0000256" key="5">
    <source>
        <dbReference type="PROSITE-ProRule" id="PRU00169"/>
    </source>
</evidence>
<evidence type="ECO:0000256" key="3">
    <source>
        <dbReference type="ARBA" id="ARBA00022553"/>
    </source>
</evidence>
<dbReference type="EMBL" id="CP072800">
    <property type="protein sequence ID" value="QTR48522.1"/>
    <property type="molecule type" value="Genomic_DNA"/>
</dbReference>
<dbReference type="SUPFAM" id="SSF47384">
    <property type="entry name" value="Homodimeric domain of signal transducing histidine kinase"/>
    <property type="match status" value="1"/>
</dbReference>
<dbReference type="Gene3D" id="3.40.50.2300">
    <property type="match status" value="1"/>
</dbReference>
<dbReference type="CDD" id="cd16922">
    <property type="entry name" value="HATPase_EvgS-ArcB-TorS-like"/>
    <property type="match status" value="1"/>
</dbReference>
<accession>A0ABX7WZD1</accession>
<evidence type="ECO:0000256" key="1">
    <source>
        <dbReference type="ARBA" id="ARBA00000085"/>
    </source>
</evidence>
<evidence type="ECO:0000256" key="4">
    <source>
        <dbReference type="ARBA" id="ARBA00023012"/>
    </source>
</evidence>
<dbReference type="PROSITE" id="PS50110">
    <property type="entry name" value="RESPONSE_REGULATORY"/>
    <property type="match status" value="1"/>
</dbReference>
<dbReference type="Gene3D" id="3.30.565.10">
    <property type="entry name" value="Histidine kinase-like ATPase, C-terminal domain"/>
    <property type="match status" value="1"/>
</dbReference>
<dbReference type="CDD" id="cd00082">
    <property type="entry name" value="HisKA"/>
    <property type="match status" value="1"/>
</dbReference>